<dbReference type="Pfam" id="PF11074">
    <property type="entry name" value="DUF2779"/>
    <property type="match status" value="1"/>
</dbReference>
<dbReference type="Proteomes" id="UP001058364">
    <property type="component" value="Chromosome"/>
</dbReference>
<name>A0ABY5TV84_9BACT</name>
<dbReference type="InterPro" id="IPR021301">
    <property type="entry name" value="DUF2779"/>
</dbReference>
<dbReference type="RefSeq" id="WP_027123284.1">
    <property type="nucleotide sequence ID" value="NZ_CP103423.1"/>
</dbReference>
<gene>
    <name evidence="2" type="ORF">NX772_01880</name>
</gene>
<reference evidence="2" key="1">
    <citation type="submission" date="2022-08" db="EMBL/GenBank/DDBJ databases">
        <title>Complete genome sequence of Mycoplasma molare type strain H 542.</title>
        <authorList>
            <person name="Spergser J."/>
        </authorList>
    </citation>
    <scope>NUCLEOTIDE SEQUENCE</scope>
    <source>
        <strain evidence="2">H 542</strain>
    </source>
</reference>
<accession>A0ABY5TV84</accession>
<keyword evidence="3" id="KW-1185">Reference proteome</keyword>
<protein>
    <submittedName>
        <fullName evidence="2">DUF2779 domain-containing protein</fullName>
    </submittedName>
</protein>
<evidence type="ECO:0000313" key="2">
    <source>
        <dbReference type="EMBL" id="UWD34557.1"/>
    </source>
</evidence>
<dbReference type="NCBIfam" id="NF045869">
    <property type="entry name" value="UU173_fam"/>
    <property type="match status" value="1"/>
</dbReference>
<evidence type="ECO:0000259" key="1">
    <source>
        <dbReference type="Pfam" id="PF11074"/>
    </source>
</evidence>
<dbReference type="EMBL" id="CP103423">
    <property type="protein sequence ID" value="UWD34557.1"/>
    <property type="molecule type" value="Genomic_DNA"/>
</dbReference>
<proteinExistence type="predicted"/>
<sequence>MEKELITYRHFHRLITGQKFFIWNKLSDHFLDLEEDGEDHEHFWNPNHAIDITNKNNISIVEAREEVFSTIEKAFLDYILNKYGKENVYVIKSKTTELAIQETQEIINKKTHKIILYPVFIYKNAIAKPTFIDLEQGKISLLKLTGSTKRKDILKAYWDFWIVNKTIKLNNISFHLIDYVLNPKKNEKKFIEIFYLNINKSKKNLGIKYKEIYTKEEYKKYKIIAGQIGLIPEEYDKLKSGNYKPINKIYDIVSSMYMEINSKKEEYYDFLEINDAIDLINKAKEKEELEELSEVDNGFFEPNPDFNEILKLKAPILQGYSGNIFKKEKIIELISKSRYESIENQLRDDFLYNSLNIKEKVKIFKSKKLEEKIKILNNDENRIIWYDFEGFSLPYPPLDGVLPYNQIVFQLSIKETHKGRIVKNNFDIENIVYDPQKISIQSFEEIITKIYSNKADYFVVYNKNYENTRIKEMIELIRTQDEAKAKKMQMYFEHIEKNTIDLADFFSGYSSKGNLPMIFIPDLKGYFSIKKIEKYITKEQIPLAHLITPYQELKVQNGTMAMSKAIARYVGNIGDKEWEETKKELKKYCENDVMAMIMVKDFINWAFKKYK</sequence>
<organism evidence="2 3">
    <name type="scientific">Mesomycoplasma molare</name>
    <dbReference type="NCBI Taxonomy" id="171288"/>
    <lineage>
        <taxon>Bacteria</taxon>
        <taxon>Bacillati</taxon>
        <taxon>Mycoplasmatota</taxon>
        <taxon>Mycoplasmoidales</taxon>
        <taxon>Metamycoplasmataceae</taxon>
        <taxon>Mesomycoplasma</taxon>
    </lineage>
</organism>
<feature type="domain" description="DUF2779" evidence="1">
    <location>
        <begin position="384"/>
        <end position="528"/>
    </location>
</feature>
<evidence type="ECO:0000313" key="3">
    <source>
        <dbReference type="Proteomes" id="UP001058364"/>
    </source>
</evidence>